<dbReference type="AlphaFoldDB" id="A0A914R496"/>
<dbReference type="Proteomes" id="UP000887564">
    <property type="component" value="Unplaced"/>
</dbReference>
<evidence type="ECO:0000313" key="1">
    <source>
        <dbReference type="Proteomes" id="UP000887564"/>
    </source>
</evidence>
<dbReference type="WBParaSite" id="PEQ_0000127101-mRNA-1">
    <property type="protein sequence ID" value="PEQ_0000127101-mRNA-1"/>
    <property type="gene ID" value="PEQ_0000127101"/>
</dbReference>
<keyword evidence="1" id="KW-1185">Reference proteome</keyword>
<sequence>MTYAPEIQSIEIPPDQGSENSEILQEYFDQVAAECTNVFKMPLMQARTASATGSGVPARRLEYSPSISSIRSGKSYTSSEGVSESI</sequence>
<name>A0A914R496_PAREQ</name>
<proteinExistence type="predicted"/>
<reference evidence="2" key="1">
    <citation type="submission" date="2022-11" db="UniProtKB">
        <authorList>
            <consortium name="WormBaseParasite"/>
        </authorList>
    </citation>
    <scope>IDENTIFICATION</scope>
</reference>
<evidence type="ECO:0000313" key="2">
    <source>
        <dbReference type="WBParaSite" id="PEQ_0000127101-mRNA-1"/>
    </source>
</evidence>
<accession>A0A914R496</accession>
<organism evidence="1 2">
    <name type="scientific">Parascaris equorum</name>
    <name type="common">Equine roundworm</name>
    <dbReference type="NCBI Taxonomy" id="6256"/>
    <lineage>
        <taxon>Eukaryota</taxon>
        <taxon>Metazoa</taxon>
        <taxon>Ecdysozoa</taxon>
        <taxon>Nematoda</taxon>
        <taxon>Chromadorea</taxon>
        <taxon>Rhabditida</taxon>
        <taxon>Spirurina</taxon>
        <taxon>Ascaridomorpha</taxon>
        <taxon>Ascaridoidea</taxon>
        <taxon>Ascarididae</taxon>
        <taxon>Parascaris</taxon>
    </lineage>
</organism>
<protein>
    <submittedName>
        <fullName evidence="2">Uncharacterized protein</fullName>
    </submittedName>
</protein>